<dbReference type="GO" id="GO:0005615">
    <property type="term" value="C:extracellular space"/>
    <property type="evidence" value="ECO:0007669"/>
    <property type="project" value="TreeGrafter"/>
</dbReference>
<evidence type="ECO:0000313" key="3">
    <source>
        <dbReference type="Proteomes" id="UP000201874"/>
    </source>
</evidence>
<sequence>MAYTEIAMAVGNSPETLARNVKMMISSGFQPYGDVQMLSGTLFGMKMAKGTANNVEDFMVTSDTTIQGLVNRVNRYLAQGWRRFGNAHFEDGAYISALAKGDFVSDEGGGSGEAGPQGPVGPAGPAGVAGPQGPQGPQGPAGATGPAGAAGAKGDTGPAGVAGPQGPQGETGEAGPQGSIGPTGATGPSGPKGDKGDAGPVGPAGLTFRGMYDAATAYVKDDVVTFNSSSWFATTAVTGENPDISDSWELLAAQGAPGPQGATGPTGPTGPAGPAGIQGAQGERGIQGEQGPSGPQGLQGAAGPVGPQGPAGPQGERGIQGPVGPQGPIGPKGDKGDAGMSRSFLKVRTSPNTGTNHMIRLPAPLSNISIGIRLDSNIRFSIRAWIDDGTTARTIRGNIEAFNETGVYTNTTVRTSISTSTETGTVLLGDIGEFQGIRPYTLSFYETTTDTMWRATINLFTAGYIVNGNQALCIELVRLDA</sequence>
<feature type="compositionally biased region" description="Low complexity" evidence="1">
    <location>
        <begin position="311"/>
        <end position="323"/>
    </location>
</feature>
<feature type="compositionally biased region" description="Low complexity" evidence="1">
    <location>
        <begin position="138"/>
        <end position="168"/>
    </location>
</feature>
<dbReference type="GeneID" id="14182176"/>
<feature type="compositionally biased region" description="Low complexity" evidence="1">
    <location>
        <begin position="254"/>
        <end position="266"/>
    </location>
</feature>
<dbReference type="Proteomes" id="UP000201874">
    <property type="component" value="Segment"/>
</dbReference>
<dbReference type="InterPro" id="IPR008160">
    <property type="entry name" value="Collagen"/>
</dbReference>
<dbReference type="RefSeq" id="YP_007112223.1">
    <property type="nucleotide sequence ID" value="NC_019718.1"/>
</dbReference>
<dbReference type="OrthoDB" id="11540at10239"/>
<gene>
    <name evidence="2" type="ORF">Rogue1_0021</name>
</gene>
<feature type="region of interest" description="Disordered" evidence="1">
    <location>
        <begin position="106"/>
        <end position="202"/>
    </location>
</feature>
<protein>
    <submittedName>
        <fullName evidence="2">Uncharacterized protein</fullName>
    </submittedName>
</protein>
<dbReference type="Pfam" id="PF01391">
    <property type="entry name" value="Collagen"/>
    <property type="match status" value="2"/>
</dbReference>
<dbReference type="GO" id="GO:0030198">
    <property type="term" value="P:extracellular matrix organization"/>
    <property type="evidence" value="ECO:0007669"/>
    <property type="project" value="TreeGrafter"/>
</dbReference>
<feature type="region of interest" description="Disordered" evidence="1">
    <location>
        <begin position="254"/>
        <end position="340"/>
    </location>
</feature>
<name>K7PMK4_9CAUD</name>
<dbReference type="Gene3D" id="1.20.5.320">
    <property type="entry name" value="6-Phosphogluconate Dehydrogenase, domain 3"/>
    <property type="match status" value="1"/>
</dbReference>
<dbReference type="KEGG" id="vg:14182176"/>
<reference evidence="3" key="1">
    <citation type="submission" date="2011-12" db="EMBL/GenBank/DDBJ databases">
        <authorList>
            <person name="Kropinski A.M."/>
            <person name="Lingohr E.J."/>
            <person name="Johnson R.P."/>
        </authorList>
    </citation>
    <scope>NUCLEOTIDE SEQUENCE [LARGE SCALE GENOMIC DNA]</scope>
</reference>
<evidence type="ECO:0000256" key="1">
    <source>
        <dbReference type="SAM" id="MobiDB-lite"/>
    </source>
</evidence>
<proteinExistence type="predicted"/>
<feature type="compositionally biased region" description="Low complexity" evidence="1">
    <location>
        <begin position="272"/>
        <end position="305"/>
    </location>
</feature>
<evidence type="ECO:0000313" key="2">
    <source>
        <dbReference type="EMBL" id="AFM76573.1"/>
    </source>
</evidence>
<dbReference type="GO" id="GO:0031012">
    <property type="term" value="C:extracellular matrix"/>
    <property type="evidence" value="ECO:0007669"/>
    <property type="project" value="TreeGrafter"/>
</dbReference>
<dbReference type="PANTHER" id="PTHR24023">
    <property type="entry name" value="COLLAGEN ALPHA"/>
    <property type="match status" value="1"/>
</dbReference>
<dbReference type="PANTHER" id="PTHR24023:SF1095">
    <property type="entry name" value="EGF-LIKE DOMAIN-CONTAINING PROTEIN"/>
    <property type="match status" value="1"/>
</dbReference>
<dbReference type="GO" id="GO:0030020">
    <property type="term" value="F:extracellular matrix structural constituent conferring tensile strength"/>
    <property type="evidence" value="ECO:0007669"/>
    <property type="project" value="TreeGrafter"/>
</dbReference>
<dbReference type="EMBL" id="JQ182736">
    <property type="protein sequence ID" value="AFM76573.1"/>
    <property type="molecule type" value="Genomic_DNA"/>
</dbReference>
<dbReference type="InterPro" id="IPR050149">
    <property type="entry name" value="Collagen_superfamily"/>
</dbReference>
<keyword evidence="3" id="KW-1185">Reference proteome</keyword>
<accession>K7PMK4</accession>
<feature type="compositionally biased region" description="Low complexity" evidence="1">
    <location>
        <begin position="123"/>
        <end position="132"/>
    </location>
</feature>
<organism evidence="2 3">
    <name type="scientific">Enterobacteria phage vB_EcoS_Rogue1</name>
    <dbReference type="NCBI Taxonomy" id="1147155"/>
    <lineage>
        <taxon>Viruses</taxon>
        <taxon>Duplodnaviria</taxon>
        <taxon>Heunggongvirae</taxon>
        <taxon>Uroviricota</taxon>
        <taxon>Caudoviricetes</taxon>
        <taxon>Drexlerviridae</taxon>
        <taxon>Rogunavirinae</taxon>
        <taxon>Rogunavirus</taxon>
        <taxon>Rogunavirus rogue1</taxon>
    </lineage>
</organism>